<comment type="caution">
    <text evidence="1">The sequence shown here is derived from an EMBL/GenBank/DDBJ whole genome shotgun (WGS) entry which is preliminary data.</text>
</comment>
<sequence length="200" mass="22701">MLAAARAMDGGTSSVYLIMMKLVSLLLRLVTTVVDAATPVDWVTINVRETVHDIVLAWCPSFFCSSLYPIKRGGGRRWQSARSFRLNLRQFTVRRLQVRLFYLIRFFSRWKFRCEQASHLLKKGIGNSCSNNCYNNCTKGTKPRTAAMLESGSSSGRSRSSYYDSSNSFYSELAIRECLEFIKMSTSSSLSSDHQEAIDR</sequence>
<dbReference type="Proteomes" id="UP001062846">
    <property type="component" value="Chromosome 6"/>
</dbReference>
<protein>
    <submittedName>
        <fullName evidence="1">Uncharacterized protein</fullName>
    </submittedName>
</protein>
<evidence type="ECO:0000313" key="2">
    <source>
        <dbReference type="Proteomes" id="UP001062846"/>
    </source>
</evidence>
<gene>
    <name evidence="1" type="ORF">RHMOL_Rhmol06G0010100</name>
</gene>
<evidence type="ECO:0000313" key="1">
    <source>
        <dbReference type="EMBL" id="KAI8549231.1"/>
    </source>
</evidence>
<accession>A0ACC0N8L5</accession>
<dbReference type="EMBL" id="CM046393">
    <property type="protein sequence ID" value="KAI8549231.1"/>
    <property type="molecule type" value="Genomic_DNA"/>
</dbReference>
<organism evidence="1 2">
    <name type="scientific">Rhododendron molle</name>
    <name type="common">Chinese azalea</name>
    <name type="synonym">Azalea mollis</name>
    <dbReference type="NCBI Taxonomy" id="49168"/>
    <lineage>
        <taxon>Eukaryota</taxon>
        <taxon>Viridiplantae</taxon>
        <taxon>Streptophyta</taxon>
        <taxon>Embryophyta</taxon>
        <taxon>Tracheophyta</taxon>
        <taxon>Spermatophyta</taxon>
        <taxon>Magnoliopsida</taxon>
        <taxon>eudicotyledons</taxon>
        <taxon>Gunneridae</taxon>
        <taxon>Pentapetalae</taxon>
        <taxon>asterids</taxon>
        <taxon>Ericales</taxon>
        <taxon>Ericaceae</taxon>
        <taxon>Ericoideae</taxon>
        <taxon>Rhodoreae</taxon>
        <taxon>Rhododendron</taxon>
    </lineage>
</organism>
<keyword evidence="2" id="KW-1185">Reference proteome</keyword>
<reference evidence="1" key="1">
    <citation type="submission" date="2022-02" db="EMBL/GenBank/DDBJ databases">
        <title>Plant Genome Project.</title>
        <authorList>
            <person name="Zhang R.-G."/>
        </authorList>
    </citation>
    <scope>NUCLEOTIDE SEQUENCE</scope>
    <source>
        <strain evidence="1">AT1</strain>
    </source>
</reference>
<name>A0ACC0N8L5_RHOML</name>
<proteinExistence type="predicted"/>